<sequence>MLHDRLLVQPDKDSGERKSSAGIVIPATAAVGRRLAWGVVAAAGPLVRQVEVGDSILFDPEELAEVEIDATAYLLLRERDVHAIAEPDDDESTGMYL</sequence>
<gene>
    <name evidence="3" type="ORF">FM105_09990</name>
</gene>
<comment type="similarity">
    <text evidence="1">Belongs to the GroES chaperonin family.</text>
</comment>
<dbReference type="SMART" id="SM00883">
    <property type="entry name" value="Cpn10"/>
    <property type="match status" value="1"/>
</dbReference>
<keyword evidence="3" id="KW-0346">Stress response</keyword>
<dbReference type="CDD" id="cd00320">
    <property type="entry name" value="cpn10"/>
    <property type="match status" value="1"/>
</dbReference>
<name>A0A1X6XI46_9MICO</name>
<organism evidence="3 4">
    <name type="scientific">Brevibacterium yomogidense</name>
    <dbReference type="NCBI Taxonomy" id="946573"/>
    <lineage>
        <taxon>Bacteria</taxon>
        <taxon>Bacillati</taxon>
        <taxon>Actinomycetota</taxon>
        <taxon>Actinomycetes</taxon>
        <taxon>Micrococcales</taxon>
        <taxon>Brevibacteriaceae</taxon>
        <taxon>Brevibacterium</taxon>
    </lineage>
</organism>
<protein>
    <submittedName>
        <fullName evidence="3">Heat shock protein 60 family co-chaperone GroES</fullName>
    </submittedName>
</protein>
<dbReference type="Proteomes" id="UP000196581">
    <property type="component" value="Unassembled WGS sequence"/>
</dbReference>
<dbReference type="RefSeq" id="WP_087008380.1">
    <property type="nucleotide sequence ID" value="NZ_FWFF01000017.1"/>
</dbReference>
<evidence type="ECO:0000313" key="3">
    <source>
        <dbReference type="EMBL" id="SLM98961.1"/>
    </source>
</evidence>
<dbReference type="EMBL" id="FWFF01000017">
    <property type="protein sequence ID" value="SLM98961.1"/>
    <property type="molecule type" value="Genomic_DNA"/>
</dbReference>
<keyword evidence="2" id="KW-0143">Chaperone</keyword>
<dbReference type="AlphaFoldDB" id="A0A1X6XI46"/>
<accession>A0A1X6XI46</accession>
<dbReference type="InterPro" id="IPR037124">
    <property type="entry name" value="Chaperonin_GroES_sf"/>
</dbReference>
<dbReference type="GO" id="GO:0044183">
    <property type="term" value="F:protein folding chaperone"/>
    <property type="evidence" value="ECO:0007669"/>
    <property type="project" value="InterPro"/>
</dbReference>
<evidence type="ECO:0000313" key="4">
    <source>
        <dbReference type="Proteomes" id="UP000196581"/>
    </source>
</evidence>
<dbReference type="Pfam" id="PF00166">
    <property type="entry name" value="Cpn10"/>
    <property type="match status" value="1"/>
</dbReference>
<dbReference type="SUPFAM" id="SSF50129">
    <property type="entry name" value="GroES-like"/>
    <property type="match status" value="1"/>
</dbReference>
<evidence type="ECO:0000256" key="2">
    <source>
        <dbReference type="ARBA" id="ARBA00023186"/>
    </source>
</evidence>
<reference evidence="4" key="1">
    <citation type="submission" date="2017-02" db="EMBL/GenBank/DDBJ databases">
        <authorList>
            <person name="Dridi B."/>
        </authorList>
    </citation>
    <scope>NUCLEOTIDE SEQUENCE [LARGE SCALE GENOMIC DNA]</scope>
    <source>
        <strain evidence="4">B Co 03.10</strain>
    </source>
</reference>
<proteinExistence type="inferred from homology"/>
<dbReference type="Gene3D" id="2.30.33.40">
    <property type="entry name" value="GroES chaperonin"/>
    <property type="match status" value="1"/>
</dbReference>
<dbReference type="InterPro" id="IPR011032">
    <property type="entry name" value="GroES-like_sf"/>
</dbReference>
<dbReference type="InterPro" id="IPR020818">
    <property type="entry name" value="Chaperonin_GroES"/>
</dbReference>
<evidence type="ECO:0000256" key="1">
    <source>
        <dbReference type="ARBA" id="ARBA00006975"/>
    </source>
</evidence>
<keyword evidence="4" id="KW-1185">Reference proteome</keyword>
<dbReference type="GO" id="GO:0005524">
    <property type="term" value="F:ATP binding"/>
    <property type="evidence" value="ECO:0007669"/>
    <property type="project" value="InterPro"/>
</dbReference>